<dbReference type="OrthoDB" id="9807815at2"/>
<evidence type="ECO:0000313" key="9">
    <source>
        <dbReference type="Proteomes" id="UP000028730"/>
    </source>
</evidence>
<keyword evidence="3 6" id="KW-0812">Transmembrane</keyword>
<evidence type="ECO:0000256" key="4">
    <source>
        <dbReference type="ARBA" id="ARBA00022989"/>
    </source>
</evidence>
<accession>A0A080N6G7</accession>
<organism evidence="8 9">
    <name type="scientific">Bifidobacterium bombi DSM 19703</name>
    <dbReference type="NCBI Taxonomy" id="1341695"/>
    <lineage>
        <taxon>Bacteria</taxon>
        <taxon>Bacillati</taxon>
        <taxon>Actinomycetota</taxon>
        <taxon>Actinomycetes</taxon>
        <taxon>Bifidobacteriales</taxon>
        <taxon>Bifidobacteriaceae</taxon>
        <taxon>Bifidobacterium</taxon>
    </lineage>
</organism>
<evidence type="ECO:0000256" key="6">
    <source>
        <dbReference type="SAM" id="Phobius"/>
    </source>
</evidence>
<comment type="caution">
    <text evidence="8">The sequence shown here is derived from an EMBL/GenBank/DDBJ whole genome shotgun (WGS) entry which is preliminary data.</text>
</comment>
<keyword evidence="9" id="KW-1185">Reference proteome</keyword>
<dbReference type="InterPro" id="IPR007267">
    <property type="entry name" value="GtrA_DPMS_TM"/>
</dbReference>
<dbReference type="RefSeq" id="WP_044088002.1">
    <property type="nucleotide sequence ID" value="NZ_ATLK01000001.1"/>
</dbReference>
<dbReference type="InterPro" id="IPR051401">
    <property type="entry name" value="GtrA_CellWall_Glycosyl"/>
</dbReference>
<feature type="transmembrane region" description="Helical" evidence="6">
    <location>
        <begin position="114"/>
        <end position="131"/>
    </location>
</feature>
<feature type="transmembrane region" description="Helical" evidence="6">
    <location>
        <begin position="72"/>
        <end position="94"/>
    </location>
</feature>
<evidence type="ECO:0000313" key="8">
    <source>
        <dbReference type="EMBL" id="KFF31609.1"/>
    </source>
</evidence>
<dbReference type="EMBL" id="ATLK01000001">
    <property type="protein sequence ID" value="KFF31609.1"/>
    <property type="molecule type" value="Genomic_DNA"/>
</dbReference>
<dbReference type="Pfam" id="PF04138">
    <property type="entry name" value="GtrA_DPMS_TM"/>
    <property type="match status" value="1"/>
</dbReference>
<reference evidence="8 9" key="1">
    <citation type="journal article" date="2014" name="Appl. Environ. Microbiol.">
        <title>Genomic encyclopedia of type strains of the genus Bifidobacterium.</title>
        <authorList>
            <person name="Milani C."/>
            <person name="Lugli G.A."/>
            <person name="Duranti S."/>
            <person name="Turroni F."/>
            <person name="Bottacini F."/>
            <person name="Mangifesta M."/>
            <person name="Sanchez B."/>
            <person name="Viappiani A."/>
            <person name="Mancabelli L."/>
            <person name="Taminiau B."/>
            <person name="Delcenserie V."/>
            <person name="Barrangou R."/>
            <person name="Margolles A."/>
            <person name="van Sinderen D."/>
            <person name="Ventura M."/>
        </authorList>
    </citation>
    <scope>NUCLEOTIDE SEQUENCE [LARGE SCALE GENOMIC DNA]</scope>
    <source>
        <strain evidence="8 9">DSM 19703</strain>
    </source>
</reference>
<feature type="transmembrane region" description="Helical" evidence="6">
    <location>
        <begin position="37"/>
        <end position="60"/>
    </location>
</feature>
<sequence>MKKLFEQIVKFGLVGVVAFVIDVGVMNLLLLAHVNNLLASTASFLISLVFNYWASMKYVFIHRSDMARWMEALIFLVSSVIGLGINELIIWMSTLGMAADAASMQHGAYALRTNVGKLVATVVVAIWNFIIRKWLLDATNIRTVGAQMDAGKVDGDEAAATPALSKAQTSAEEDTFSHRLGLWSLQHTPQGWK</sequence>
<evidence type="ECO:0000256" key="3">
    <source>
        <dbReference type="ARBA" id="ARBA00022692"/>
    </source>
</evidence>
<dbReference type="GO" id="GO:0005886">
    <property type="term" value="C:plasma membrane"/>
    <property type="evidence" value="ECO:0007669"/>
    <property type="project" value="TreeGrafter"/>
</dbReference>
<dbReference type="eggNOG" id="COG2246">
    <property type="taxonomic scope" value="Bacteria"/>
</dbReference>
<dbReference type="GO" id="GO:0000271">
    <property type="term" value="P:polysaccharide biosynthetic process"/>
    <property type="evidence" value="ECO:0007669"/>
    <property type="project" value="InterPro"/>
</dbReference>
<feature type="transmembrane region" description="Helical" evidence="6">
    <location>
        <begin position="12"/>
        <end position="31"/>
    </location>
</feature>
<dbReference type="PANTHER" id="PTHR38459:SF1">
    <property type="entry name" value="PROPHAGE BACTOPRENOL-LINKED GLUCOSE TRANSLOCASE HOMOLOG"/>
    <property type="match status" value="1"/>
</dbReference>
<name>A0A080N6G7_9BIFI</name>
<keyword evidence="5 6" id="KW-0472">Membrane</keyword>
<dbReference type="STRING" id="1341695.BBOMB_0994"/>
<evidence type="ECO:0000256" key="1">
    <source>
        <dbReference type="ARBA" id="ARBA00004141"/>
    </source>
</evidence>
<feature type="domain" description="GtrA/DPMS transmembrane" evidence="7">
    <location>
        <begin position="10"/>
        <end position="135"/>
    </location>
</feature>
<dbReference type="AlphaFoldDB" id="A0A080N6G7"/>
<protein>
    <submittedName>
        <fullName evidence="8">GtrA-like protein</fullName>
    </submittedName>
</protein>
<keyword evidence="4 6" id="KW-1133">Transmembrane helix</keyword>
<evidence type="ECO:0000256" key="5">
    <source>
        <dbReference type="ARBA" id="ARBA00023136"/>
    </source>
</evidence>
<gene>
    <name evidence="8" type="ORF">BBOMB_0994</name>
</gene>
<dbReference type="PANTHER" id="PTHR38459">
    <property type="entry name" value="PROPHAGE BACTOPRENOL-LINKED GLUCOSE TRANSLOCASE HOMOLOG"/>
    <property type="match status" value="1"/>
</dbReference>
<comment type="subcellular location">
    <subcellularLocation>
        <location evidence="1">Membrane</location>
        <topology evidence="1">Multi-pass membrane protein</topology>
    </subcellularLocation>
</comment>
<evidence type="ECO:0000256" key="2">
    <source>
        <dbReference type="ARBA" id="ARBA00009399"/>
    </source>
</evidence>
<dbReference type="Proteomes" id="UP000028730">
    <property type="component" value="Unassembled WGS sequence"/>
</dbReference>
<proteinExistence type="inferred from homology"/>
<evidence type="ECO:0000259" key="7">
    <source>
        <dbReference type="Pfam" id="PF04138"/>
    </source>
</evidence>
<comment type="similarity">
    <text evidence="2">Belongs to the GtrA family.</text>
</comment>